<dbReference type="GO" id="GO:0016020">
    <property type="term" value="C:membrane"/>
    <property type="evidence" value="ECO:0007669"/>
    <property type="project" value="UniProtKB-SubCell"/>
</dbReference>
<keyword evidence="2 5" id="KW-0812">Transmembrane</keyword>
<evidence type="ECO:0000256" key="4">
    <source>
        <dbReference type="ARBA" id="ARBA00023136"/>
    </source>
</evidence>
<evidence type="ECO:0000256" key="5">
    <source>
        <dbReference type="SAM" id="Phobius"/>
    </source>
</evidence>
<feature type="transmembrane region" description="Helical" evidence="5">
    <location>
        <begin position="141"/>
        <end position="161"/>
    </location>
</feature>
<dbReference type="InterPro" id="IPR040254">
    <property type="entry name" value="Ecm3-like"/>
</dbReference>
<dbReference type="InterPro" id="IPR004776">
    <property type="entry name" value="Mem_transp_PIN-like"/>
</dbReference>
<evidence type="ECO:0000256" key="1">
    <source>
        <dbReference type="ARBA" id="ARBA00004141"/>
    </source>
</evidence>
<evidence type="ECO:0000313" key="6">
    <source>
        <dbReference type="EMBL" id="MBW0473914.1"/>
    </source>
</evidence>
<feature type="transmembrane region" description="Helical" evidence="5">
    <location>
        <begin position="73"/>
        <end position="96"/>
    </location>
</feature>
<gene>
    <name evidence="6" type="ORF">O181_013629</name>
</gene>
<keyword evidence="3 5" id="KW-1133">Transmembrane helix</keyword>
<dbReference type="GO" id="GO:0055085">
    <property type="term" value="P:transmembrane transport"/>
    <property type="evidence" value="ECO:0007669"/>
    <property type="project" value="InterPro"/>
</dbReference>
<keyword evidence="4 5" id="KW-0472">Membrane</keyword>
<dbReference type="PANTHER" id="PTHR31274">
    <property type="entry name" value="PROTEIN ECM3"/>
    <property type="match status" value="1"/>
</dbReference>
<organism evidence="6 7">
    <name type="scientific">Austropuccinia psidii MF-1</name>
    <dbReference type="NCBI Taxonomy" id="1389203"/>
    <lineage>
        <taxon>Eukaryota</taxon>
        <taxon>Fungi</taxon>
        <taxon>Dikarya</taxon>
        <taxon>Basidiomycota</taxon>
        <taxon>Pucciniomycotina</taxon>
        <taxon>Pucciniomycetes</taxon>
        <taxon>Pucciniales</taxon>
        <taxon>Sphaerophragmiaceae</taxon>
        <taxon>Austropuccinia</taxon>
    </lineage>
</organism>
<sequence>MPGNLNLITLVWLSLKPLIKVIISGCVGFGLVRFKDLDETGLKTIAQVQIVAALPFNLFFNIVPSITTQNSHGILVCIAFALFYTLLGYILAHVLLRFVSVPDNFRHGFIVAAIWSNWGNLPLSVIQSIMAGPPFGKPGQINLGFALGSFFAIVHSITMFVGPGTRMIEKDFEEKPQSIHPEPSSLGHPTLRNRLSIISAEYCYSDTEESALTSQVNRSDSLLITDQLGETAPLLGLPEVNKNQPLKKSRVESCHHLISPVNVALVVATVIAVVPALKHLFVNEDYHHLPTASGDEPILSVFLDSAKFLGASAMPLALIVTGASFGRMSVPRSSWSSLPFGAMFGLAVAKLIIMPLFGFGAVSLLKNFTNIFEGKDGQVLQFVCFYYSCTVISTNQISLTTIAAGDSSIESNVDLLCAFIIIQYLIYLVAGTFVITLGLKMLS</sequence>
<feature type="transmembrane region" description="Helical" evidence="5">
    <location>
        <begin position="44"/>
        <end position="67"/>
    </location>
</feature>
<feature type="transmembrane region" description="Helical" evidence="5">
    <location>
        <begin position="338"/>
        <end position="365"/>
    </location>
</feature>
<evidence type="ECO:0000256" key="2">
    <source>
        <dbReference type="ARBA" id="ARBA00022692"/>
    </source>
</evidence>
<feature type="transmembrane region" description="Helical" evidence="5">
    <location>
        <begin position="385"/>
        <end position="404"/>
    </location>
</feature>
<feature type="transmembrane region" description="Helical" evidence="5">
    <location>
        <begin position="12"/>
        <end position="32"/>
    </location>
</feature>
<dbReference type="OrthoDB" id="435607at2759"/>
<keyword evidence="7" id="KW-1185">Reference proteome</keyword>
<accession>A0A9Q3BYM3</accession>
<feature type="transmembrane region" description="Helical" evidence="5">
    <location>
        <begin position="308"/>
        <end position="326"/>
    </location>
</feature>
<dbReference type="Pfam" id="PF03547">
    <property type="entry name" value="Mem_trans"/>
    <property type="match status" value="1"/>
</dbReference>
<feature type="transmembrane region" description="Helical" evidence="5">
    <location>
        <begin position="108"/>
        <end position="129"/>
    </location>
</feature>
<dbReference type="Proteomes" id="UP000765509">
    <property type="component" value="Unassembled WGS sequence"/>
</dbReference>
<evidence type="ECO:0008006" key="8">
    <source>
        <dbReference type="Google" id="ProtNLM"/>
    </source>
</evidence>
<feature type="transmembrane region" description="Helical" evidence="5">
    <location>
        <begin position="416"/>
        <end position="439"/>
    </location>
</feature>
<dbReference type="EMBL" id="AVOT02003579">
    <property type="protein sequence ID" value="MBW0473914.1"/>
    <property type="molecule type" value="Genomic_DNA"/>
</dbReference>
<comment type="subcellular location">
    <subcellularLocation>
        <location evidence="1">Membrane</location>
        <topology evidence="1">Multi-pass membrane protein</topology>
    </subcellularLocation>
</comment>
<reference evidence="6" key="1">
    <citation type="submission" date="2021-03" db="EMBL/GenBank/DDBJ databases">
        <title>Draft genome sequence of rust myrtle Austropuccinia psidii MF-1, a brazilian biotype.</title>
        <authorList>
            <person name="Quecine M.C."/>
            <person name="Pachon D.M.R."/>
            <person name="Bonatelli M.L."/>
            <person name="Correr F.H."/>
            <person name="Franceschini L.M."/>
            <person name="Leite T.F."/>
            <person name="Margarido G.R.A."/>
            <person name="Almeida C.A."/>
            <person name="Ferrarezi J.A."/>
            <person name="Labate C.A."/>
        </authorList>
    </citation>
    <scope>NUCLEOTIDE SEQUENCE</scope>
    <source>
        <strain evidence="6">MF-1</strain>
    </source>
</reference>
<evidence type="ECO:0000256" key="3">
    <source>
        <dbReference type="ARBA" id="ARBA00022989"/>
    </source>
</evidence>
<protein>
    <recommendedName>
        <fullName evidence="8">Auxin efflux carrier</fullName>
    </recommendedName>
</protein>
<dbReference type="AlphaFoldDB" id="A0A9Q3BYM3"/>
<name>A0A9Q3BYM3_9BASI</name>
<dbReference type="PANTHER" id="PTHR31274:SF1">
    <property type="entry name" value="AGL149CP"/>
    <property type="match status" value="1"/>
</dbReference>
<proteinExistence type="predicted"/>
<comment type="caution">
    <text evidence="6">The sequence shown here is derived from an EMBL/GenBank/DDBJ whole genome shotgun (WGS) entry which is preliminary data.</text>
</comment>
<evidence type="ECO:0000313" key="7">
    <source>
        <dbReference type="Proteomes" id="UP000765509"/>
    </source>
</evidence>